<dbReference type="GeneID" id="300419466"/>
<evidence type="ECO:0000256" key="4">
    <source>
        <dbReference type="ARBA" id="ARBA00022475"/>
    </source>
</evidence>
<dbReference type="PANTHER" id="PTHR33909">
    <property type="entry name" value="SEC TRANSLOCON ACCESSORY COMPLEX SUBUNIT YAJC"/>
    <property type="match status" value="1"/>
</dbReference>
<evidence type="ECO:0000256" key="2">
    <source>
        <dbReference type="ARBA" id="ARBA00006742"/>
    </source>
</evidence>
<dbReference type="Pfam" id="PF02699">
    <property type="entry name" value="YajC"/>
    <property type="match status" value="1"/>
</dbReference>
<keyword evidence="6" id="KW-0653">Protein transport</keyword>
<dbReference type="GO" id="GO:0005886">
    <property type="term" value="C:plasma membrane"/>
    <property type="evidence" value="ECO:0007669"/>
    <property type="project" value="UniProtKB-SubCell"/>
</dbReference>
<evidence type="ECO:0008006" key="13">
    <source>
        <dbReference type="Google" id="ProtNLM"/>
    </source>
</evidence>
<evidence type="ECO:0000256" key="10">
    <source>
        <dbReference type="SAM" id="MobiDB-lite"/>
    </source>
</evidence>
<keyword evidence="8" id="KW-0811">Translocation</keyword>
<evidence type="ECO:0000256" key="1">
    <source>
        <dbReference type="ARBA" id="ARBA00004162"/>
    </source>
</evidence>
<proteinExistence type="inferred from homology"/>
<evidence type="ECO:0000313" key="12">
    <source>
        <dbReference type="Proteomes" id="UP000516173"/>
    </source>
</evidence>
<gene>
    <name evidence="11" type="ORF">NWFMUON74_29410</name>
</gene>
<dbReference type="EMBL" id="AP023396">
    <property type="protein sequence ID" value="BCK55169.1"/>
    <property type="molecule type" value="Genomic_DNA"/>
</dbReference>
<reference evidence="11 12" key="1">
    <citation type="submission" date="2020-08" db="EMBL/GenBank/DDBJ databases">
        <title>Genome Sequencing of Nocardia wallacei strain FMUON74 and assembly.</title>
        <authorList>
            <person name="Toyokawa M."/>
            <person name="Uesaka K."/>
        </authorList>
    </citation>
    <scope>NUCLEOTIDE SEQUENCE [LARGE SCALE GENOMIC DNA]</scope>
    <source>
        <strain evidence="11 12">FMUON74</strain>
    </source>
</reference>
<keyword evidence="9" id="KW-0472">Membrane</keyword>
<evidence type="ECO:0000256" key="3">
    <source>
        <dbReference type="ARBA" id="ARBA00022448"/>
    </source>
</evidence>
<feature type="compositionally biased region" description="Low complexity" evidence="10">
    <location>
        <begin position="89"/>
        <end position="109"/>
    </location>
</feature>
<accession>A0A7G1KMF8</accession>
<dbReference type="Proteomes" id="UP000516173">
    <property type="component" value="Chromosome"/>
</dbReference>
<name>A0A7G1KMF8_9NOCA</name>
<protein>
    <recommendedName>
        <fullName evidence="13">Preprotein translocase subunit YajC</fullName>
    </recommendedName>
</protein>
<dbReference type="GO" id="GO:0015031">
    <property type="term" value="P:protein transport"/>
    <property type="evidence" value="ECO:0007669"/>
    <property type="project" value="UniProtKB-KW"/>
</dbReference>
<evidence type="ECO:0000256" key="8">
    <source>
        <dbReference type="ARBA" id="ARBA00023010"/>
    </source>
</evidence>
<keyword evidence="4" id="KW-1003">Cell membrane</keyword>
<dbReference type="SMART" id="SM01323">
    <property type="entry name" value="YajC"/>
    <property type="match status" value="1"/>
</dbReference>
<keyword evidence="12" id="KW-1185">Reference proteome</keyword>
<organism evidence="11 12">
    <name type="scientific">Nocardia wallacei</name>
    <dbReference type="NCBI Taxonomy" id="480035"/>
    <lineage>
        <taxon>Bacteria</taxon>
        <taxon>Bacillati</taxon>
        <taxon>Actinomycetota</taxon>
        <taxon>Actinomycetes</taxon>
        <taxon>Mycobacteriales</taxon>
        <taxon>Nocardiaceae</taxon>
        <taxon>Nocardia</taxon>
    </lineage>
</organism>
<dbReference type="InterPro" id="IPR003849">
    <property type="entry name" value="Preprotein_translocase_YajC"/>
</dbReference>
<evidence type="ECO:0000256" key="9">
    <source>
        <dbReference type="ARBA" id="ARBA00023136"/>
    </source>
</evidence>
<dbReference type="NCBIfam" id="TIGR00739">
    <property type="entry name" value="yajC"/>
    <property type="match status" value="1"/>
</dbReference>
<keyword evidence="5" id="KW-0812">Transmembrane</keyword>
<dbReference type="PANTHER" id="PTHR33909:SF1">
    <property type="entry name" value="SEC TRANSLOCON ACCESSORY COMPLEX SUBUNIT YAJC"/>
    <property type="match status" value="1"/>
</dbReference>
<dbReference type="KEGG" id="nwl:NWFMUON74_29410"/>
<dbReference type="AlphaFoldDB" id="A0A7G1KMF8"/>
<evidence type="ECO:0000256" key="7">
    <source>
        <dbReference type="ARBA" id="ARBA00022989"/>
    </source>
</evidence>
<feature type="region of interest" description="Disordered" evidence="10">
    <location>
        <begin position="81"/>
        <end position="151"/>
    </location>
</feature>
<comment type="subcellular location">
    <subcellularLocation>
        <location evidence="1">Cell membrane</location>
        <topology evidence="1">Single-pass membrane protein</topology>
    </subcellularLocation>
</comment>
<feature type="compositionally biased region" description="Basic and acidic residues" evidence="10">
    <location>
        <begin position="110"/>
        <end position="120"/>
    </location>
</feature>
<keyword evidence="7" id="KW-1133">Transmembrane helix</keyword>
<comment type="similarity">
    <text evidence="2">Belongs to the YajC family.</text>
</comment>
<evidence type="ECO:0000256" key="5">
    <source>
        <dbReference type="ARBA" id="ARBA00022692"/>
    </source>
</evidence>
<dbReference type="RefSeq" id="WP_187688326.1">
    <property type="nucleotide sequence ID" value="NZ_AP023396.1"/>
</dbReference>
<keyword evidence="3" id="KW-0813">Transport</keyword>
<evidence type="ECO:0000256" key="6">
    <source>
        <dbReference type="ARBA" id="ARBA00022927"/>
    </source>
</evidence>
<sequence length="151" mass="16084">MELLFPLLLVALLVPMFLGVRRQKREAEKVASMQEALKIGDRVTTTSGLYGTVVDADETTVDLEIAEDVVTTWLRAAIRDVRTDEADPADATTEAAETSAASDDVVAEAASDRPATEKPAAENPAADKPAENTRPAAEESAEDTATRLGKD</sequence>
<evidence type="ECO:0000313" key="11">
    <source>
        <dbReference type="EMBL" id="BCK55169.1"/>
    </source>
</evidence>